<keyword evidence="1" id="KW-1133">Transmembrane helix</keyword>
<dbReference type="AlphaFoldDB" id="A0A0R2AML2"/>
<comment type="caution">
    <text evidence="2">The sequence shown here is derived from an EMBL/GenBank/DDBJ whole genome shotgun (WGS) entry which is preliminary data.</text>
</comment>
<organism evidence="2 3">
    <name type="scientific">Apilactobacillus ozensis DSM 23829 = JCM 17196</name>
    <dbReference type="NCBI Taxonomy" id="1423781"/>
    <lineage>
        <taxon>Bacteria</taxon>
        <taxon>Bacillati</taxon>
        <taxon>Bacillota</taxon>
        <taxon>Bacilli</taxon>
        <taxon>Lactobacillales</taxon>
        <taxon>Lactobacillaceae</taxon>
        <taxon>Apilactobacillus</taxon>
    </lineage>
</organism>
<dbReference type="RefSeq" id="WP_056966053.1">
    <property type="nucleotide sequence ID" value="NZ_AYYQ01000027.1"/>
</dbReference>
<dbReference type="PATRIC" id="fig|1423781.4.peg.1219"/>
<gene>
    <name evidence="2" type="ORF">FD06_GL001177</name>
</gene>
<sequence>MVDENNQEITRSEKFKAVSKSGKHKFLILFLIVFVVAFAMTVALKNNIFNKDAVNSDKITNDISKHITNNYQKYLTQQGINENVLSKKYISDIVDVEIDNIYNHNDLKISNAQVQPIINKAIKSENSSSAFKIPENLYINNYITETVTKGVNDYVSTNQNRELLSKFHVVKQYLSVSLIASAILIGLILIYSIFKGCFIHLLKWSLLFTSFMLFAVYFMSNVINNAINTYNEVALEYVSSTHIDSFYNDLCFGGLVTLIVSLLIFAMHKLVKP</sequence>
<evidence type="ECO:0000313" key="3">
    <source>
        <dbReference type="Proteomes" id="UP000052012"/>
    </source>
</evidence>
<reference evidence="2 3" key="1">
    <citation type="journal article" date="2015" name="Genome Announc.">
        <title>Expanding the biotechnology potential of lactobacilli through comparative genomics of 213 strains and associated genera.</title>
        <authorList>
            <person name="Sun Z."/>
            <person name="Harris H.M."/>
            <person name="McCann A."/>
            <person name="Guo C."/>
            <person name="Argimon S."/>
            <person name="Zhang W."/>
            <person name="Yang X."/>
            <person name="Jeffery I.B."/>
            <person name="Cooney J.C."/>
            <person name="Kagawa T.F."/>
            <person name="Liu W."/>
            <person name="Song Y."/>
            <person name="Salvetti E."/>
            <person name="Wrobel A."/>
            <person name="Rasinkangas P."/>
            <person name="Parkhill J."/>
            <person name="Rea M.C."/>
            <person name="O'Sullivan O."/>
            <person name="Ritari J."/>
            <person name="Douillard F.P."/>
            <person name="Paul Ross R."/>
            <person name="Yang R."/>
            <person name="Briner A.E."/>
            <person name="Felis G.E."/>
            <person name="de Vos W.M."/>
            <person name="Barrangou R."/>
            <person name="Klaenhammer T.R."/>
            <person name="Caufield P.W."/>
            <person name="Cui Y."/>
            <person name="Zhang H."/>
            <person name="O'Toole P.W."/>
        </authorList>
    </citation>
    <scope>NUCLEOTIDE SEQUENCE [LARGE SCALE GENOMIC DNA]</scope>
    <source>
        <strain evidence="2 3">DSM 23829</strain>
    </source>
</reference>
<feature type="transmembrane region" description="Helical" evidence="1">
    <location>
        <begin position="206"/>
        <end position="227"/>
    </location>
</feature>
<dbReference type="EMBL" id="AYYQ01000027">
    <property type="protein sequence ID" value="KRM68398.1"/>
    <property type="molecule type" value="Genomic_DNA"/>
</dbReference>
<evidence type="ECO:0000313" key="2">
    <source>
        <dbReference type="EMBL" id="KRM68398.1"/>
    </source>
</evidence>
<feature type="transmembrane region" description="Helical" evidence="1">
    <location>
        <begin position="173"/>
        <end position="194"/>
    </location>
</feature>
<dbReference type="STRING" id="1423781.FD06_GL001177"/>
<dbReference type="Proteomes" id="UP000052012">
    <property type="component" value="Unassembled WGS sequence"/>
</dbReference>
<keyword evidence="3" id="KW-1185">Reference proteome</keyword>
<name>A0A0R2AML2_9LACO</name>
<keyword evidence="1" id="KW-0812">Transmembrane</keyword>
<proteinExistence type="predicted"/>
<feature type="transmembrane region" description="Helical" evidence="1">
    <location>
        <begin position="247"/>
        <end position="267"/>
    </location>
</feature>
<evidence type="ECO:0000256" key="1">
    <source>
        <dbReference type="SAM" id="Phobius"/>
    </source>
</evidence>
<protein>
    <submittedName>
        <fullName evidence="2">Uncharacterized protein</fullName>
    </submittedName>
</protein>
<feature type="transmembrane region" description="Helical" evidence="1">
    <location>
        <begin position="26"/>
        <end position="44"/>
    </location>
</feature>
<accession>A0A0R2AML2</accession>
<keyword evidence="1" id="KW-0472">Membrane</keyword>